<evidence type="ECO:0008006" key="3">
    <source>
        <dbReference type="Google" id="ProtNLM"/>
    </source>
</evidence>
<gene>
    <name evidence="1" type="ORF">ERS852492_00449</name>
</gene>
<name>A0A174Z7S2_9FIRM</name>
<sequence>MSNFDDLAMAVASFGGNNAVKFDDLGMPSIMVGIPKMKYSDIITGGTQETLPWWIVDGVEKEVIWVSKYINVVVNDRAYSLPMKDPKAYIDFDTALAVCRRKGEGWHLNQNGVFAAINLWCMKNGFTPRGNTNWDRSYEKAYEKGVNTYVDGSHGGGRTATGSGPVTWNHDGSPAGIADLCGNCWEWVSGMRIVDGEIQIIPYGNAMKSDCNMGANSTEWKAIKPDGTLVAPGTVGTLKIDRTSASDATLRINTSVTTQTTDSNDTSVPFKDTKAVSGVTIPQILIASGLYPDAGQTTPGRFWARNNGERLPLRGSSFLLTSSGGAGALRLIYARSYVDNSVSLRSALYE</sequence>
<dbReference type="SUPFAM" id="SSF56436">
    <property type="entry name" value="C-type lectin-like"/>
    <property type="match status" value="1"/>
</dbReference>
<evidence type="ECO:0000313" key="1">
    <source>
        <dbReference type="EMBL" id="CUQ80318.1"/>
    </source>
</evidence>
<dbReference type="InterPro" id="IPR016187">
    <property type="entry name" value="CTDL_fold"/>
</dbReference>
<accession>A0A174Z7S2</accession>
<dbReference type="RefSeq" id="WP_055285854.1">
    <property type="nucleotide sequence ID" value="NZ_CABIXW010000001.1"/>
</dbReference>
<dbReference type="Proteomes" id="UP000095780">
    <property type="component" value="Unassembled WGS sequence"/>
</dbReference>
<dbReference type="AlphaFoldDB" id="A0A174Z7S2"/>
<proteinExistence type="predicted"/>
<reference evidence="1 2" key="1">
    <citation type="submission" date="2015-09" db="EMBL/GenBank/DDBJ databases">
        <authorList>
            <consortium name="Pathogen Informatics"/>
        </authorList>
    </citation>
    <scope>NUCLEOTIDE SEQUENCE [LARGE SCALE GENOMIC DNA]</scope>
    <source>
        <strain evidence="1 2">2789STDY5834878</strain>
    </source>
</reference>
<protein>
    <recommendedName>
        <fullName evidence="3">Sulfatase-modifying factor enzyme domain-containing protein</fullName>
    </recommendedName>
</protein>
<evidence type="ECO:0000313" key="2">
    <source>
        <dbReference type="Proteomes" id="UP000095780"/>
    </source>
</evidence>
<dbReference type="EMBL" id="CZBV01000001">
    <property type="protein sequence ID" value="CUQ80318.1"/>
    <property type="molecule type" value="Genomic_DNA"/>
</dbReference>
<organism evidence="1 2">
    <name type="scientific">Lachnospira eligens</name>
    <dbReference type="NCBI Taxonomy" id="39485"/>
    <lineage>
        <taxon>Bacteria</taxon>
        <taxon>Bacillati</taxon>
        <taxon>Bacillota</taxon>
        <taxon>Clostridia</taxon>
        <taxon>Lachnospirales</taxon>
        <taxon>Lachnospiraceae</taxon>
        <taxon>Lachnospira</taxon>
    </lineage>
</organism>